<dbReference type="eggNOG" id="KOG0001">
    <property type="taxonomic scope" value="Eukaryota"/>
</dbReference>
<dbReference type="InterPro" id="IPR041421">
    <property type="entry name" value="Ubl4_C_TUGS"/>
</dbReference>
<keyword evidence="2" id="KW-0963">Cytoplasm</keyword>
<dbReference type="GO" id="GO:0005737">
    <property type="term" value="C:cytoplasm"/>
    <property type="evidence" value="ECO:0007669"/>
    <property type="project" value="UniProtKB-SubCell"/>
</dbReference>
<reference evidence="5" key="1">
    <citation type="submission" date="2011-08" db="EMBL/GenBank/DDBJ databases">
        <title>The draft genome of Latimeria chalumnae.</title>
        <authorList>
            <person name="Di Palma F."/>
            <person name="Alfoldi J."/>
            <person name="Johnson J."/>
            <person name="Berlin A."/>
            <person name="Gnerre S."/>
            <person name="Jaffe D."/>
            <person name="MacCallum I."/>
            <person name="Young S."/>
            <person name="Walker B.J."/>
            <person name="Lander E."/>
            <person name="Lindblad-Toh K."/>
        </authorList>
    </citation>
    <scope>NUCLEOTIDE SEQUENCE [LARGE SCALE GENOMIC DNA]</scope>
    <source>
        <strain evidence="5">Wild caught</strain>
    </source>
</reference>
<reference evidence="4" key="3">
    <citation type="submission" date="2025-09" db="UniProtKB">
        <authorList>
            <consortium name="Ensembl"/>
        </authorList>
    </citation>
    <scope>IDENTIFICATION</scope>
</reference>
<dbReference type="Bgee" id="ENSLACG00000009931">
    <property type="expression patterns" value="Expressed in mesonephros and 6 other cell types or tissues"/>
</dbReference>
<name>H3ANR7_LATCH</name>
<accession>H3ANR7</accession>
<dbReference type="Pfam" id="PF17840">
    <property type="entry name" value="Tugs"/>
    <property type="match status" value="1"/>
</dbReference>
<evidence type="ECO:0000313" key="5">
    <source>
        <dbReference type="Proteomes" id="UP000008672"/>
    </source>
</evidence>
<protein>
    <recommendedName>
        <fullName evidence="3">Ubl4 C-terminal TUGS domain-containing protein</fullName>
    </recommendedName>
</protein>
<dbReference type="InterPro" id="IPR043317">
    <property type="entry name" value="UBL4B"/>
</dbReference>
<organism evidence="4 5">
    <name type="scientific">Latimeria chalumnae</name>
    <name type="common">Coelacanth</name>
    <dbReference type="NCBI Taxonomy" id="7897"/>
    <lineage>
        <taxon>Eukaryota</taxon>
        <taxon>Metazoa</taxon>
        <taxon>Chordata</taxon>
        <taxon>Craniata</taxon>
        <taxon>Vertebrata</taxon>
        <taxon>Euteleostomi</taxon>
        <taxon>Coelacanthiformes</taxon>
        <taxon>Coelacanthidae</taxon>
        <taxon>Latimeria</taxon>
    </lineage>
</organism>
<dbReference type="AlphaFoldDB" id="H3ANR7"/>
<dbReference type="PANTHER" id="PTHR47905:SF1">
    <property type="entry name" value="UBIQUITIN-LIKE PROTEIN 4B"/>
    <property type="match status" value="1"/>
</dbReference>
<dbReference type="EMBL" id="AFYH01177383">
    <property type="status" value="NOT_ANNOTATED_CDS"/>
    <property type="molecule type" value="Genomic_DNA"/>
</dbReference>
<dbReference type="OMA" id="AKHFTHT"/>
<sequence length="77" mass="8853">TDEHRLSDYSIGPDSKLNLVIKQPEKACPEETAKREPGQQKAIWQMLPEILAKHFTHTDAEKVLQQLQKSCEQNLKI</sequence>
<dbReference type="Proteomes" id="UP000008672">
    <property type="component" value="Unassembled WGS sequence"/>
</dbReference>
<dbReference type="STRING" id="7897.ENSLACP00000011288"/>
<proteinExistence type="predicted"/>
<dbReference type="Ensembl" id="ENSLACT00000011373.1">
    <property type="protein sequence ID" value="ENSLACP00000011288.1"/>
    <property type="gene ID" value="ENSLACG00000009931.1"/>
</dbReference>
<evidence type="ECO:0000259" key="3">
    <source>
        <dbReference type="Pfam" id="PF17840"/>
    </source>
</evidence>
<evidence type="ECO:0000256" key="2">
    <source>
        <dbReference type="ARBA" id="ARBA00022490"/>
    </source>
</evidence>
<dbReference type="HOGENOM" id="CLU_119809_0_1_1"/>
<feature type="domain" description="Ubl4 C-terminal TUGS" evidence="3">
    <location>
        <begin position="44"/>
        <end position="76"/>
    </location>
</feature>
<reference evidence="4" key="2">
    <citation type="submission" date="2025-08" db="UniProtKB">
        <authorList>
            <consortium name="Ensembl"/>
        </authorList>
    </citation>
    <scope>IDENTIFICATION</scope>
</reference>
<comment type="subcellular location">
    <subcellularLocation>
        <location evidence="1">Cytoplasm</location>
    </subcellularLocation>
</comment>
<evidence type="ECO:0000256" key="1">
    <source>
        <dbReference type="ARBA" id="ARBA00004496"/>
    </source>
</evidence>
<evidence type="ECO:0000313" key="4">
    <source>
        <dbReference type="Ensembl" id="ENSLACP00000011288.1"/>
    </source>
</evidence>
<dbReference type="PANTHER" id="PTHR47905">
    <property type="entry name" value="UBIQUITIN-LIKE PROTEIN 4B"/>
    <property type="match status" value="1"/>
</dbReference>
<keyword evidence="5" id="KW-1185">Reference proteome</keyword>
<dbReference type="InParanoid" id="H3ANR7"/>